<keyword evidence="2" id="KW-1185">Reference proteome</keyword>
<sequence>MERSSHPKKQEVNPLFMHYFQEEGLFDYEDVLFRLQISTWKRLSSKYGTCDPEQPGKKPMRYFKRGKDRAFDRIGRVFTDIGSFESFGLGVPC</sequence>
<accession>A0ABT7WDH2</accession>
<protein>
    <submittedName>
        <fullName evidence="1">Uncharacterized protein</fullName>
    </submittedName>
</protein>
<name>A0ABT7WDH2_9FLAO</name>
<organism evidence="1 2">
    <name type="scientific">Robiginitalea aurantiaca</name>
    <dbReference type="NCBI Taxonomy" id="3056915"/>
    <lineage>
        <taxon>Bacteria</taxon>
        <taxon>Pseudomonadati</taxon>
        <taxon>Bacteroidota</taxon>
        <taxon>Flavobacteriia</taxon>
        <taxon>Flavobacteriales</taxon>
        <taxon>Flavobacteriaceae</taxon>
        <taxon>Robiginitalea</taxon>
    </lineage>
</organism>
<dbReference type="EMBL" id="JAUDUY010000002">
    <property type="protein sequence ID" value="MDM9630958.1"/>
    <property type="molecule type" value="Genomic_DNA"/>
</dbReference>
<evidence type="ECO:0000313" key="2">
    <source>
        <dbReference type="Proteomes" id="UP001174839"/>
    </source>
</evidence>
<comment type="caution">
    <text evidence="1">The sequence shown here is derived from an EMBL/GenBank/DDBJ whole genome shotgun (WGS) entry which is preliminary data.</text>
</comment>
<proteinExistence type="predicted"/>
<dbReference type="Proteomes" id="UP001174839">
    <property type="component" value="Unassembled WGS sequence"/>
</dbReference>
<reference evidence="1" key="1">
    <citation type="submission" date="2023-06" db="EMBL/GenBank/DDBJ databases">
        <title>Robiginitalea aurantiacus sp. nov. and Algoriphagus sediminis sp. nov., isolated from coastal sediment.</title>
        <authorList>
            <person name="Zhou Z.Y."/>
            <person name="An J."/>
            <person name="Jia Y.W."/>
            <person name="Du Z.J."/>
        </authorList>
    </citation>
    <scope>NUCLEOTIDE SEQUENCE</scope>
    <source>
        <strain evidence="1">M39</strain>
    </source>
</reference>
<dbReference type="RefSeq" id="WP_289724319.1">
    <property type="nucleotide sequence ID" value="NZ_JAUDUY010000002.1"/>
</dbReference>
<evidence type="ECO:0000313" key="1">
    <source>
        <dbReference type="EMBL" id="MDM9630958.1"/>
    </source>
</evidence>
<gene>
    <name evidence="1" type="ORF">QU605_05730</name>
</gene>